<dbReference type="EMBL" id="MEXR01000009">
    <property type="protein sequence ID" value="OGD10257.1"/>
    <property type="molecule type" value="Genomic_DNA"/>
</dbReference>
<gene>
    <name evidence="2" type="ORF">A2397_02695</name>
</gene>
<reference evidence="2 3" key="1">
    <citation type="journal article" date="2016" name="Nat. Commun.">
        <title>Thousands of microbial genomes shed light on interconnected biogeochemical processes in an aquifer system.</title>
        <authorList>
            <person name="Anantharaman K."/>
            <person name="Brown C.T."/>
            <person name="Hug L.A."/>
            <person name="Sharon I."/>
            <person name="Castelle C.J."/>
            <person name="Probst A.J."/>
            <person name="Thomas B.C."/>
            <person name="Singh A."/>
            <person name="Wilkins M.J."/>
            <person name="Karaoz U."/>
            <person name="Brodie E.L."/>
            <person name="Williams K.H."/>
            <person name="Hubbard S.S."/>
            <person name="Banfield J.F."/>
        </authorList>
    </citation>
    <scope>NUCLEOTIDE SEQUENCE [LARGE SCALE GENOMIC DNA]</scope>
</reference>
<dbReference type="PANTHER" id="PTHR36832:SF1">
    <property type="entry name" value="SLR1174 PROTEIN"/>
    <property type="match status" value="1"/>
</dbReference>
<dbReference type="PANTHER" id="PTHR36832">
    <property type="entry name" value="SLR1174 PROTEIN-RELATED"/>
    <property type="match status" value="1"/>
</dbReference>
<feature type="transmembrane region" description="Helical" evidence="1">
    <location>
        <begin position="145"/>
        <end position="168"/>
    </location>
</feature>
<name>A0A1F4ZXQ5_9BACT</name>
<feature type="transmembrane region" description="Helical" evidence="1">
    <location>
        <begin position="58"/>
        <end position="79"/>
    </location>
</feature>
<keyword evidence="1" id="KW-1133">Transmembrane helix</keyword>
<sequence length="263" mass="30784">MRKYIAFAKATWQLTLAYRGESFIWLILEIIPMLIFISFWNSLLETQRITHAQFSHLVLYYLLTLIVSRLTAIHFEDWIIEEIKDGKISRYLLKPFSYKLYLLSSEITWRVSGLIYLLPALLLFVPILSNIEISAPGLPQISGSLLILFLAFLQRYFLGFLIGIAAFWFEQSKSLIHLKWMCEGIFGGAWLPLYFFPDWLQKLARLTPFYSWFFYPLEMLLKPLNASAFVINLALAVFWTLSLWQLSKLLWKKAIVKYSAVGN</sequence>
<keyword evidence="1" id="KW-0812">Transmembrane</keyword>
<evidence type="ECO:0000313" key="2">
    <source>
        <dbReference type="EMBL" id="OGD10257.1"/>
    </source>
</evidence>
<evidence type="ECO:0008006" key="4">
    <source>
        <dbReference type="Google" id="ProtNLM"/>
    </source>
</evidence>
<evidence type="ECO:0000256" key="1">
    <source>
        <dbReference type="SAM" id="Phobius"/>
    </source>
</evidence>
<organism evidence="2 3">
    <name type="scientific">Candidatus Amesbacteria bacterium RIFOXYB1_FULL_44_23</name>
    <dbReference type="NCBI Taxonomy" id="1797263"/>
    <lineage>
        <taxon>Bacteria</taxon>
        <taxon>Candidatus Amesiibacteriota</taxon>
    </lineage>
</organism>
<dbReference type="STRING" id="1797263.A2397_02695"/>
<dbReference type="AlphaFoldDB" id="A0A1F4ZXQ5"/>
<comment type="caution">
    <text evidence="2">The sequence shown here is derived from an EMBL/GenBank/DDBJ whole genome shotgun (WGS) entry which is preliminary data.</text>
</comment>
<dbReference type="Pfam" id="PF06182">
    <property type="entry name" value="ABC2_membrane_6"/>
    <property type="match status" value="1"/>
</dbReference>
<feature type="transmembrane region" description="Helical" evidence="1">
    <location>
        <begin position="220"/>
        <end position="244"/>
    </location>
</feature>
<evidence type="ECO:0000313" key="3">
    <source>
        <dbReference type="Proteomes" id="UP000176424"/>
    </source>
</evidence>
<accession>A0A1F4ZXQ5</accession>
<feature type="transmembrane region" description="Helical" evidence="1">
    <location>
        <begin position="180"/>
        <end position="200"/>
    </location>
</feature>
<feature type="transmembrane region" description="Helical" evidence="1">
    <location>
        <begin position="23"/>
        <end position="43"/>
    </location>
</feature>
<proteinExistence type="predicted"/>
<feature type="transmembrane region" description="Helical" evidence="1">
    <location>
        <begin position="100"/>
        <end position="125"/>
    </location>
</feature>
<dbReference type="Proteomes" id="UP000176424">
    <property type="component" value="Unassembled WGS sequence"/>
</dbReference>
<protein>
    <recommendedName>
        <fullName evidence="4">ABC transporter permease</fullName>
    </recommendedName>
</protein>
<dbReference type="InterPro" id="IPR010390">
    <property type="entry name" value="ABC-2_transporter-like"/>
</dbReference>
<keyword evidence="1" id="KW-0472">Membrane</keyword>